<accession>A0ABU9WA87</accession>
<keyword evidence="3" id="KW-1185">Reference proteome</keyword>
<keyword evidence="1" id="KW-0472">Membrane</keyword>
<feature type="transmembrane region" description="Helical" evidence="1">
    <location>
        <begin position="16"/>
        <end position="41"/>
    </location>
</feature>
<dbReference type="Proteomes" id="UP001425155">
    <property type="component" value="Unassembled WGS sequence"/>
</dbReference>
<comment type="caution">
    <text evidence="2">The sequence shown here is derived from an EMBL/GenBank/DDBJ whole genome shotgun (WGS) entry which is preliminary data.</text>
</comment>
<proteinExistence type="predicted"/>
<dbReference type="RefSeq" id="WP_342116034.1">
    <property type="nucleotide sequence ID" value="NZ_JBCAUN010000003.1"/>
</dbReference>
<keyword evidence="1" id="KW-1133">Transmembrane helix</keyword>
<evidence type="ECO:0000313" key="2">
    <source>
        <dbReference type="EMBL" id="MEN1948086.1"/>
    </source>
</evidence>
<sequence length="582" mass="60956">MARFIRSRVEKDGDEGIALVMVIGIGSVLAVLVVAALAYSLGGIKAARDDQDWNGAMAAAYAGIEEYQSRLSEDPSYMKYGNPAATFSAGSTLTPPTGTATNPAFGIGTTGTWAEVAGSDDSAYFRYELDSRNYAFYGTLRLRSTGRVGQETRTIVADLKQEGFIDFLYFTDYEIQDPEVTGESVPTCVKYAWSGRTGSSCGELSFVNGDTVNGPMHSNDIIRACGTTFLGPATTAWNPATGSKYRAQDSNGNSCSGTTFALSGYPAYSPLVGMPATNGQLKTEVRKDLTATTVPRPGCLYTGPTTITFASSGKMTVRSPWTRATQVVGDPATGGDMLGACGTVADLRSGAGATIDVPANNVIYVQGVPGTVGNPNYWAATALPTGVTCTGLTGSTGSGNGIGFPTTNEKAPADSTSGTKAYGCRNGDVFVKGDVNGQVTVAAENYVYVTGDIKYVDSQDDMLGLVGNGAVYVWNPINSSNGTLLSNSGRRIDAAILSVAHSFQVQNPGYGGSRGVLNVNGAIAQKFRGLVIGNGNGYTKNYVYDPRFKFTAPPKFLSPVTTTYGVNVWVETAPAMKVNGSY</sequence>
<gene>
    <name evidence="2" type="ORF">WJX64_16135</name>
</gene>
<dbReference type="EMBL" id="JBCLVG010000003">
    <property type="protein sequence ID" value="MEN1948086.1"/>
    <property type="molecule type" value="Genomic_DNA"/>
</dbReference>
<name>A0ABU9WA87_9MICO</name>
<evidence type="ECO:0000313" key="3">
    <source>
        <dbReference type="Proteomes" id="UP001425155"/>
    </source>
</evidence>
<evidence type="ECO:0008006" key="4">
    <source>
        <dbReference type="Google" id="ProtNLM"/>
    </source>
</evidence>
<keyword evidence="1" id="KW-0812">Transmembrane</keyword>
<reference evidence="2 3" key="1">
    <citation type="submission" date="2024-03" db="EMBL/GenBank/DDBJ databases">
        <title>YIM 134122 draft genome.</title>
        <authorList>
            <person name="Zuo S."/>
            <person name="Xiong L."/>
        </authorList>
    </citation>
    <scope>NUCLEOTIDE SEQUENCE [LARGE SCALE GENOMIC DNA]</scope>
    <source>
        <strain evidence="2 3">YIM 134122</strain>
    </source>
</reference>
<organism evidence="2 3">
    <name type="scientific">Leifsonia stereocauli</name>
    <dbReference type="NCBI Taxonomy" id="3134136"/>
    <lineage>
        <taxon>Bacteria</taxon>
        <taxon>Bacillati</taxon>
        <taxon>Actinomycetota</taxon>
        <taxon>Actinomycetes</taxon>
        <taxon>Micrococcales</taxon>
        <taxon>Microbacteriaceae</taxon>
        <taxon>Leifsonia</taxon>
    </lineage>
</organism>
<protein>
    <recommendedName>
        <fullName evidence="4">Flp pilus-assembly TadG-like N-terminal domain-containing protein</fullName>
    </recommendedName>
</protein>
<evidence type="ECO:0000256" key="1">
    <source>
        <dbReference type="SAM" id="Phobius"/>
    </source>
</evidence>